<dbReference type="AlphaFoldDB" id="A0A6S6S7Z3"/>
<protein>
    <recommendedName>
        <fullName evidence="2">Lipoprotein</fullName>
    </recommendedName>
</protein>
<organism evidence="1">
    <name type="scientific">uncultured Sulfurovum sp</name>
    <dbReference type="NCBI Taxonomy" id="269237"/>
    <lineage>
        <taxon>Bacteria</taxon>
        <taxon>Pseudomonadati</taxon>
        <taxon>Campylobacterota</taxon>
        <taxon>Epsilonproteobacteria</taxon>
        <taxon>Campylobacterales</taxon>
        <taxon>Sulfurovaceae</taxon>
        <taxon>Sulfurovum</taxon>
        <taxon>environmental samples</taxon>
    </lineage>
</organism>
<name>A0A6S6S7Z3_9BACT</name>
<proteinExistence type="predicted"/>
<gene>
    <name evidence="1" type="ORF">HELGO_WM33932</name>
</gene>
<dbReference type="PROSITE" id="PS51257">
    <property type="entry name" value="PROKAR_LIPOPROTEIN"/>
    <property type="match status" value="1"/>
</dbReference>
<evidence type="ECO:0008006" key="2">
    <source>
        <dbReference type="Google" id="ProtNLM"/>
    </source>
</evidence>
<accession>A0A6S6S7Z3</accession>
<reference evidence="1" key="1">
    <citation type="submission" date="2020-01" db="EMBL/GenBank/DDBJ databases">
        <authorList>
            <person name="Meier V. D."/>
            <person name="Meier V D."/>
        </authorList>
    </citation>
    <scope>NUCLEOTIDE SEQUENCE</scope>
    <source>
        <strain evidence="1">HLG_WM_MAG_03</strain>
    </source>
</reference>
<sequence>MGGDKVKYIVMCLMVLGLSGCFPKVRTTTPLVEVIVIDAKTKKSVEGVLTSKKMIRNEEGVLSIPATTKFGLGFPASGVYPIEQRFALGKVGYVSQVCLCTTLTIYPRCNMKRIELEASSSQDELSMEKLNSLVERSKRKIGESPNQYTLDYDPHGEMICQSEIVEKKE</sequence>
<dbReference type="EMBL" id="CACVAR010000101">
    <property type="protein sequence ID" value="CAA6802356.1"/>
    <property type="molecule type" value="Genomic_DNA"/>
</dbReference>
<evidence type="ECO:0000313" key="1">
    <source>
        <dbReference type="EMBL" id="CAA6802356.1"/>
    </source>
</evidence>